<proteinExistence type="predicted"/>
<dbReference type="Pfam" id="PF00092">
    <property type="entry name" value="VWA"/>
    <property type="match status" value="1"/>
</dbReference>
<dbReference type="EMBL" id="PP932004">
    <property type="protein sequence ID" value="XCB08975.1"/>
    <property type="molecule type" value="Genomic_DNA"/>
</dbReference>
<evidence type="ECO:0000313" key="2">
    <source>
        <dbReference type="EMBL" id="XCB08975.1"/>
    </source>
</evidence>
<evidence type="ECO:0000259" key="1">
    <source>
        <dbReference type="PROSITE" id="PS50234"/>
    </source>
</evidence>
<name>A0AAU7YV39_9CAUD</name>
<dbReference type="InterPro" id="IPR002035">
    <property type="entry name" value="VWF_A"/>
</dbReference>
<organism evidence="2">
    <name type="scientific">Stenotrophomonas phage vB_SmaS_QH3</name>
    <dbReference type="NCBI Taxonomy" id="3229738"/>
    <lineage>
        <taxon>Viruses</taxon>
        <taxon>Duplodnaviria</taxon>
        <taxon>Heunggongvirae</taxon>
        <taxon>Uroviricota</taxon>
        <taxon>Caudoviricetes</taxon>
        <taxon>Jondennisvirinae</taxon>
        <taxon>Septimatrevirus</taxon>
    </lineage>
</organism>
<reference evidence="2" key="1">
    <citation type="submission" date="2024-06" db="EMBL/GenBank/DDBJ databases">
        <authorList>
            <person name="Cheng P."/>
            <person name="A X."/>
        </authorList>
    </citation>
    <scope>NUCLEOTIDE SEQUENCE</scope>
</reference>
<dbReference type="SMART" id="SM00327">
    <property type="entry name" value="VWA"/>
    <property type="match status" value="1"/>
</dbReference>
<feature type="domain" description="VWFA" evidence="1">
    <location>
        <begin position="24"/>
        <end position="223"/>
    </location>
</feature>
<accession>A0AAU7YV39</accession>
<dbReference type="Gene3D" id="3.40.50.410">
    <property type="entry name" value="von Willebrand factor, type A domain"/>
    <property type="match status" value="1"/>
</dbReference>
<sequence length="484" mass="52580">MSKPKELYRFSEAASVPPFTKPQNFYFCIDKSPSMDELVFGTTTRFQVVKAQLNEALSKLDALRLEKGVRVDIGICGFSQAETIEIVRRDVTSADIADIQAWVNALVTTSGTPYDTPMSFARSYFLTPKPSDVEFQQSLFFVTDGEPTPESSAYAAATANADMIGRSGAFSAENNNVVDIYTIGVDLVNATYLGLLDNTPRDGVAVVNSQNSNSMYNIIIATTSAESLFWTVTSADTDESHNGEIYTALAIGRDESEQKNELSKANLTCTVSLDNEMGRRWLRTSLDAAVGLTLFRKDIDTGTVVVAWKGRLASVKPTEKSIQLVFESVFTSLRRPGLRQRYQRTCPHALYGPGCNVAKEDFAVTGQVTNVAGTTVTFPAAAGYPNGWFTAGIIEAPDGTMRFITAHSGSTLTLIRPLDSLSEAFAKQGYGQGYGYGYGGLVARIFPGCDRTTQTCKDKFDNLNNNGAFPFIPLKNPMSGSSIV</sequence>
<protein>
    <submittedName>
        <fullName evidence="2">Virion structural protein</fullName>
    </submittedName>
</protein>
<dbReference type="SUPFAM" id="SSF53300">
    <property type="entry name" value="vWA-like"/>
    <property type="match status" value="1"/>
</dbReference>
<dbReference type="PROSITE" id="PS50234">
    <property type="entry name" value="VWFA"/>
    <property type="match status" value="1"/>
</dbReference>
<dbReference type="InterPro" id="IPR018964">
    <property type="entry name" value="Phage_phiJL001_Gp84_C"/>
</dbReference>
<dbReference type="Pfam" id="PF09356">
    <property type="entry name" value="Phage_BR0599"/>
    <property type="match status" value="1"/>
</dbReference>
<dbReference type="Pfam" id="PF09931">
    <property type="entry name" value="Phage_phiJL001_Gp84_N"/>
    <property type="match status" value="1"/>
</dbReference>
<dbReference type="CDD" id="cd00198">
    <property type="entry name" value="vWFA"/>
    <property type="match status" value="1"/>
</dbReference>
<dbReference type="InterPro" id="IPR036465">
    <property type="entry name" value="vWFA_dom_sf"/>
</dbReference>